<evidence type="ECO:0000313" key="1">
    <source>
        <dbReference type="EMBL" id="PWN47115.1"/>
    </source>
</evidence>
<dbReference type="Proteomes" id="UP000245626">
    <property type="component" value="Unassembled WGS sequence"/>
</dbReference>
<gene>
    <name evidence="1" type="ORF">IE53DRAFT_371726</name>
</gene>
<name>A0ACD0NMY1_9BASI</name>
<evidence type="ECO:0000313" key="2">
    <source>
        <dbReference type="Proteomes" id="UP000245626"/>
    </source>
</evidence>
<organism evidence="1 2">
    <name type="scientific">Violaceomyces palustris</name>
    <dbReference type="NCBI Taxonomy" id="1673888"/>
    <lineage>
        <taxon>Eukaryota</taxon>
        <taxon>Fungi</taxon>
        <taxon>Dikarya</taxon>
        <taxon>Basidiomycota</taxon>
        <taxon>Ustilaginomycotina</taxon>
        <taxon>Ustilaginomycetes</taxon>
        <taxon>Violaceomycetales</taxon>
        <taxon>Violaceomycetaceae</taxon>
        <taxon>Violaceomyces</taxon>
    </lineage>
</organism>
<keyword evidence="2" id="KW-1185">Reference proteome</keyword>
<protein>
    <submittedName>
        <fullName evidence="1">Uncharacterized protein</fullName>
    </submittedName>
</protein>
<dbReference type="EMBL" id="KZ820540">
    <property type="protein sequence ID" value="PWN47115.1"/>
    <property type="molecule type" value="Genomic_DNA"/>
</dbReference>
<reference evidence="1 2" key="1">
    <citation type="journal article" date="2018" name="Mol. Biol. Evol.">
        <title>Broad Genomic Sampling Reveals a Smut Pathogenic Ancestry of the Fungal Clade Ustilaginomycotina.</title>
        <authorList>
            <person name="Kijpornyongpan T."/>
            <person name="Mondo S.J."/>
            <person name="Barry K."/>
            <person name="Sandor L."/>
            <person name="Lee J."/>
            <person name="Lipzen A."/>
            <person name="Pangilinan J."/>
            <person name="LaButti K."/>
            <person name="Hainaut M."/>
            <person name="Henrissat B."/>
            <person name="Grigoriev I.V."/>
            <person name="Spatafora J.W."/>
            <person name="Aime M.C."/>
        </authorList>
    </citation>
    <scope>NUCLEOTIDE SEQUENCE [LARGE SCALE GENOMIC DNA]</scope>
    <source>
        <strain evidence="1 2">SA 807</strain>
    </source>
</reference>
<accession>A0ACD0NMY1</accession>
<sequence length="496" mass="54146">MSRSLILPNSRLFSPINLSLSPRTRALSTKAGIQSQLVPSRHRSTTWSTFFCKSHKLCPCSISTSNRPLSSTPQSYLPRRRDSTLPPASSPPWADWRQYSPPSSSSSSSSNQRDHGHSPKPQQIPGGTPSPFRAILFFTTFSLAAYGLAANYSLDETARIAGDIRSSRGTFGDLTSFFTGESPSDTFWGSGVSERRLRIAKKQEEADRLGLGMNKLMGWCDQIGLPQGFKQELGRLYIITAESYLDLPSVKQVAIPIIGLNLLIFVSWKLGSVGVMKGQLRSLMKRSFTHNPSSGRHYTMLTSCFSHQGGLHFLFNNVALWSIGGGALAYTMASQKTRIPECSLTPHFLSFFAISGVFAALVSHLVTAIRFRRVAALRGLSIAKATVGRESSLGSSGAVYAALVLSACAFPEASISLIFLPFFSFPIGWGVSGLVLFDLLGALRGWAIFDHFAHLGGALFGYGYFYHGAELWEWTKTQVLRLRSPPADSGRLVVVA</sequence>
<proteinExistence type="predicted"/>